<keyword evidence="2" id="KW-1185">Reference proteome</keyword>
<gene>
    <name evidence="1" type="ORF">PR003_g23811</name>
</gene>
<sequence>MALPNLSALAASQPHATRSVIASPLCILLVLRSSPCPPSCDLLHGRRLALKL</sequence>
<name>A0A6A4D1S9_9STRA</name>
<proteinExistence type="predicted"/>
<dbReference type="Proteomes" id="UP000434957">
    <property type="component" value="Unassembled WGS sequence"/>
</dbReference>
<protein>
    <submittedName>
        <fullName evidence="1">Uncharacterized protein</fullName>
    </submittedName>
</protein>
<accession>A0A6A4D1S9</accession>
<reference evidence="1 2" key="1">
    <citation type="submission" date="2018-08" db="EMBL/GenBank/DDBJ databases">
        <title>Genomic investigation of the strawberry pathogen Phytophthora fragariae indicates pathogenicity is determined by transcriptional variation in three key races.</title>
        <authorList>
            <person name="Adams T.M."/>
            <person name="Armitage A.D."/>
            <person name="Sobczyk M.K."/>
            <person name="Bates H.J."/>
            <person name="Dunwell J.M."/>
            <person name="Nellist C.F."/>
            <person name="Harrison R.J."/>
        </authorList>
    </citation>
    <scope>NUCLEOTIDE SEQUENCE [LARGE SCALE GENOMIC DNA]</scope>
    <source>
        <strain evidence="1 2">SCRP333</strain>
    </source>
</reference>
<dbReference type="EMBL" id="QXFT01002569">
    <property type="protein sequence ID" value="KAE9296230.1"/>
    <property type="molecule type" value="Genomic_DNA"/>
</dbReference>
<dbReference type="AlphaFoldDB" id="A0A6A4D1S9"/>
<evidence type="ECO:0000313" key="2">
    <source>
        <dbReference type="Proteomes" id="UP000434957"/>
    </source>
</evidence>
<evidence type="ECO:0000313" key="1">
    <source>
        <dbReference type="EMBL" id="KAE9296230.1"/>
    </source>
</evidence>
<organism evidence="1 2">
    <name type="scientific">Phytophthora rubi</name>
    <dbReference type="NCBI Taxonomy" id="129364"/>
    <lineage>
        <taxon>Eukaryota</taxon>
        <taxon>Sar</taxon>
        <taxon>Stramenopiles</taxon>
        <taxon>Oomycota</taxon>
        <taxon>Peronosporomycetes</taxon>
        <taxon>Peronosporales</taxon>
        <taxon>Peronosporaceae</taxon>
        <taxon>Phytophthora</taxon>
    </lineage>
</organism>
<comment type="caution">
    <text evidence="1">The sequence shown here is derived from an EMBL/GenBank/DDBJ whole genome shotgun (WGS) entry which is preliminary data.</text>
</comment>